<dbReference type="FunFam" id="1.10.10.10:FF:000003">
    <property type="entry name" value="Paired box protein Pax-6"/>
    <property type="match status" value="1"/>
</dbReference>
<dbReference type="PROSITE" id="PS51057">
    <property type="entry name" value="PAIRED_2"/>
    <property type="match status" value="1"/>
</dbReference>
<protein>
    <submittedName>
        <fullName evidence="10">Paired box protein pax-8</fullName>
    </submittedName>
</protein>
<feature type="compositionally biased region" description="Basic and acidic residues" evidence="8">
    <location>
        <begin position="264"/>
        <end position="278"/>
    </location>
</feature>
<feature type="region of interest" description="Disordered" evidence="8">
    <location>
        <begin position="214"/>
        <end position="251"/>
    </location>
</feature>
<feature type="compositionally biased region" description="Basic and acidic residues" evidence="8">
    <location>
        <begin position="287"/>
        <end position="320"/>
    </location>
</feature>
<sequence>MFFLVELFGSRECERTIKLGVRPCDISRQLLVSHGCVSKILTRFYETGSIKPGSIGGSKPKVRQVATPLVVKKILDLKQQNPSIFAWEIRDQLLAQRVCDDSTIPSVSSINRILRNATSSSAGITGSGSFANAMMTLGGVQNGYDAMARFTSGYPAGPPLSLLPLSSYSQQNPAHQTWYSHLPMPGLSYPRLVQPLERELCCRATEISDMADDRLGKDYKNNNNTARSQENLDHDRAKCRDGKDDDDERVSSCYSKKSEDCDKCDRDRDAKENKHRVQQEVNSSFRETVKRAREDNAGEELGDNKGIEPKKMRLEGELSHLRTQTPSDEAVLIDPQEDGGNDRAATADNDDNDDNNDDDDDDDDDDDNDDDDDDDDDDDPCAFLVD</sequence>
<feature type="compositionally biased region" description="Acidic residues" evidence="8">
    <location>
        <begin position="348"/>
        <end position="380"/>
    </location>
</feature>
<keyword evidence="3" id="KW-0563">Paired box</keyword>
<dbReference type="PANTHER" id="PTHR45636">
    <property type="entry name" value="PAIRED BOX PROTEIN PAX-6-RELATED-RELATED"/>
    <property type="match status" value="1"/>
</dbReference>
<gene>
    <name evidence="10" type="ORF">PoB_004970800</name>
</gene>
<comment type="subcellular location">
    <subcellularLocation>
        <location evidence="1">Nucleus</location>
    </subcellularLocation>
</comment>
<feature type="domain" description="Paired" evidence="9">
    <location>
        <begin position="1"/>
        <end position="117"/>
    </location>
</feature>
<dbReference type="SMART" id="SM00351">
    <property type="entry name" value="PAX"/>
    <property type="match status" value="1"/>
</dbReference>
<keyword evidence="2" id="KW-0217">Developmental protein</keyword>
<dbReference type="GO" id="GO:0005634">
    <property type="term" value="C:nucleus"/>
    <property type="evidence" value="ECO:0007669"/>
    <property type="project" value="UniProtKB-SubCell"/>
</dbReference>
<dbReference type="GO" id="GO:0000981">
    <property type="term" value="F:DNA-binding transcription factor activity, RNA polymerase II-specific"/>
    <property type="evidence" value="ECO:0007669"/>
    <property type="project" value="TreeGrafter"/>
</dbReference>
<dbReference type="Pfam" id="PF00292">
    <property type="entry name" value="PAX"/>
    <property type="match status" value="1"/>
</dbReference>
<comment type="caution">
    <text evidence="10">The sequence shown here is derived from an EMBL/GenBank/DDBJ whole genome shotgun (WGS) entry which is preliminary data.</text>
</comment>
<evidence type="ECO:0000259" key="9">
    <source>
        <dbReference type="PROSITE" id="PS51057"/>
    </source>
</evidence>
<evidence type="ECO:0000256" key="8">
    <source>
        <dbReference type="SAM" id="MobiDB-lite"/>
    </source>
</evidence>
<dbReference type="AlphaFoldDB" id="A0AAV4BWK3"/>
<dbReference type="InterPro" id="IPR001523">
    <property type="entry name" value="Paired_dom"/>
</dbReference>
<accession>A0AAV4BWK3</accession>
<dbReference type="PANTHER" id="PTHR45636:SF43">
    <property type="entry name" value="PAIRED BOX POX-NEURO PROTEIN"/>
    <property type="match status" value="1"/>
</dbReference>
<evidence type="ECO:0000256" key="2">
    <source>
        <dbReference type="ARBA" id="ARBA00022473"/>
    </source>
</evidence>
<keyword evidence="7" id="KW-0539">Nucleus</keyword>
<dbReference type="EMBL" id="BLXT01005502">
    <property type="protein sequence ID" value="GFO23203.1"/>
    <property type="molecule type" value="Genomic_DNA"/>
</dbReference>
<evidence type="ECO:0000256" key="7">
    <source>
        <dbReference type="ARBA" id="ARBA00023242"/>
    </source>
</evidence>
<keyword evidence="6" id="KW-0804">Transcription</keyword>
<evidence type="ECO:0000313" key="11">
    <source>
        <dbReference type="Proteomes" id="UP000735302"/>
    </source>
</evidence>
<evidence type="ECO:0000256" key="5">
    <source>
        <dbReference type="ARBA" id="ARBA00023125"/>
    </source>
</evidence>
<evidence type="ECO:0000256" key="4">
    <source>
        <dbReference type="ARBA" id="ARBA00023015"/>
    </source>
</evidence>
<dbReference type="InterPro" id="IPR043565">
    <property type="entry name" value="PAX_fam"/>
</dbReference>
<keyword evidence="4" id="KW-0805">Transcription regulation</keyword>
<dbReference type="SUPFAM" id="SSF46689">
    <property type="entry name" value="Homeodomain-like"/>
    <property type="match status" value="1"/>
</dbReference>
<dbReference type="PRINTS" id="PR00027">
    <property type="entry name" value="PAIREDBOX"/>
</dbReference>
<reference evidence="10 11" key="1">
    <citation type="journal article" date="2021" name="Elife">
        <title>Chloroplast acquisition without the gene transfer in kleptoplastic sea slugs, Plakobranchus ocellatus.</title>
        <authorList>
            <person name="Maeda T."/>
            <person name="Takahashi S."/>
            <person name="Yoshida T."/>
            <person name="Shimamura S."/>
            <person name="Takaki Y."/>
            <person name="Nagai Y."/>
            <person name="Toyoda A."/>
            <person name="Suzuki Y."/>
            <person name="Arimoto A."/>
            <person name="Ishii H."/>
            <person name="Satoh N."/>
            <person name="Nishiyama T."/>
            <person name="Hasebe M."/>
            <person name="Maruyama T."/>
            <person name="Minagawa J."/>
            <person name="Obokata J."/>
            <person name="Shigenobu S."/>
        </authorList>
    </citation>
    <scope>NUCLEOTIDE SEQUENCE [LARGE SCALE GENOMIC DNA]</scope>
</reference>
<keyword evidence="11" id="KW-1185">Reference proteome</keyword>
<dbReference type="PROSITE" id="PS00034">
    <property type="entry name" value="PAIRED_1"/>
    <property type="match status" value="1"/>
</dbReference>
<evidence type="ECO:0000256" key="3">
    <source>
        <dbReference type="ARBA" id="ARBA00022724"/>
    </source>
</evidence>
<dbReference type="GO" id="GO:0000978">
    <property type="term" value="F:RNA polymerase II cis-regulatory region sequence-specific DNA binding"/>
    <property type="evidence" value="ECO:0007669"/>
    <property type="project" value="TreeGrafter"/>
</dbReference>
<dbReference type="Proteomes" id="UP000735302">
    <property type="component" value="Unassembled WGS sequence"/>
</dbReference>
<dbReference type="InterPro" id="IPR043182">
    <property type="entry name" value="PAIRED_DNA-bd_dom"/>
</dbReference>
<dbReference type="Gene3D" id="1.10.10.10">
    <property type="entry name" value="Winged helix-like DNA-binding domain superfamily/Winged helix DNA-binding domain"/>
    <property type="match status" value="2"/>
</dbReference>
<organism evidence="10 11">
    <name type="scientific">Plakobranchus ocellatus</name>
    <dbReference type="NCBI Taxonomy" id="259542"/>
    <lineage>
        <taxon>Eukaryota</taxon>
        <taxon>Metazoa</taxon>
        <taxon>Spiralia</taxon>
        <taxon>Lophotrochozoa</taxon>
        <taxon>Mollusca</taxon>
        <taxon>Gastropoda</taxon>
        <taxon>Heterobranchia</taxon>
        <taxon>Euthyneura</taxon>
        <taxon>Panpulmonata</taxon>
        <taxon>Sacoglossa</taxon>
        <taxon>Placobranchoidea</taxon>
        <taxon>Plakobranchidae</taxon>
        <taxon>Plakobranchus</taxon>
    </lineage>
</organism>
<feature type="region of interest" description="Disordered" evidence="8">
    <location>
        <begin position="264"/>
        <end position="386"/>
    </location>
</feature>
<evidence type="ECO:0000256" key="1">
    <source>
        <dbReference type="ARBA" id="ARBA00004123"/>
    </source>
</evidence>
<keyword evidence="5" id="KW-0238">DNA-binding</keyword>
<dbReference type="InterPro" id="IPR009057">
    <property type="entry name" value="Homeodomain-like_sf"/>
</dbReference>
<evidence type="ECO:0000313" key="10">
    <source>
        <dbReference type="EMBL" id="GFO23203.1"/>
    </source>
</evidence>
<dbReference type="InterPro" id="IPR036388">
    <property type="entry name" value="WH-like_DNA-bd_sf"/>
</dbReference>
<feature type="compositionally biased region" description="Basic and acidic residues" evidence="8">
    <location>
        <begin position="230"/>
        <end position="243"/>
    </location>
</feature>
<name>A0AAV4BWK3_9GAST</name>
<evidence type="ECO:0000256" key="6">
    <source>
        <dbReference type="ARBA" id="ARBA00023163"/>
    </source>
</evidence>
<proteinExistence type="predicted"/>